<dbReference type="OrthoDB" id="3057168at2759"/>
<feature type="signal peptide" evidence="14">
    <location>
        <begin position="1"/>
        <end position="19"/>
    </location>
</feature>
<comment type="pathway">
    <text evidence="3">Protein modification; protein glycosylation.</text>
</comment>
<dbReference type="GO" id="GO:0045547">
    <property type="term" value="F:ditrans,polycis-polyprenyl diphosphate synthase [(2E,6E)-farnesyl diphosphate specific] activity"/>
    <property type="evidence" value="ECO:0007669"/>
    <property type="project" value="UniProtKB-EC"/>
</dbReference>
<comment type="cofactor">
    <cofactor evidence="1">
        <name>Mg(2+)</name>
        <dbReference type="ChEBI" id="CHEBI:18420"/>
    </cofactor>
</comment>
<protein>
    <recommendedName>
        <fullName evidence="5">ditrans,polycis-polyprenyl diphosphate synthase [(2E,6E)-farnesyldiphosphate specific]</fullName>
        <ecNumber evidence="5">2.5.1.87</ecNumber>
    </recommendedName>
</protein>
<comment type="similarity">
    <text evidence="4">Belongs to the UPP synthase family.</text>
</comment>
<keyword evidence="6" id="KW-0808">Transferase</keyword>
<keyword evidence="7" id="KW-0812">Transmembrane</keyword>
<feature type="compositionally biased region" description="Basic residues" evidence="13">
    <location>
        <begin position="160"/>
        <end position="173"/>
    </location>
</feature>
<evidence type="ECO:0000256" key="3">
    <source>
        <dbReference type="ARBA" id="ARBA00004922"/>
    </source>
</evidence>
<dbReference type="STRING" id="436010.A0A165ZGS6"/>
<evidence type="ECO:0000256" key="12">
    <source>
        <dbReference type="ARBA" id="ARBA00047353"/>
    </source>
</evidence>
<organism evidence="15 16">
    <name type="scientific">Athelia psychrophila</name>
    <dbReference type="NCBI Taxonomy" id="1759441"/>
    <lineage>
        <taxon>Eukaryota</taxon>
        <taxon>Fungi</taxon>
        <taxon>Dikarya</taxon>
        <taxon>Basidiomycota</taxon>
        <taxon>Agaricomycotina</taxon>
        <taxon>Agaricomycetes</taxon>
        <taxon>Agaricomycetidae</taxon>
        <taxon>Atheliales</taxon>
        <taxon>Atheliaceae</taxon>
        <taxon>Athelia</taxon>
    </lineage>
</organism>
<accession>A0A165ZGS6</accession>
<reference evidence="15 16" key="1">
    <citation type="journal article" date="2016" name="Mol. Biol. Evol.">
        <title>Comparative Genomics of Early-Diverging Mushroom-Forming Fungi Provides Insights into the Origins of Lignocellulose Decay Capabilities.</title>
        <authorList>
            <person name="Nagy L.G."/>
            <person name="Riley R."/>
            <person name="Tritt A."/>
            <person name="Adam C."/>
            <person name="Daum C."/>
            <person name="Floudas D."/>
            <person name="Sun H."/>
            <person name="Yadav J.S."/>
            <person name="Pangilinan J."/>
            <person name="Larsson K.H."/>
            <person name="Matsuura K."/>
            <person name="Barry K."/>
            <person name="Labutti K."/>
            <person name="Kuo R."/>
            <person name="Ohm R.A."/>
            <person name="Bhattacharya S.S."/>
            <person name="Shirouzu T."/>
            <person name="Yoshinaga Y."/>
            <person name="Martin F.M."/>
            <person name="Grigoriev I.V."/>
            <person name="Hibbett D.S."/>
        </authorList>
    </citation>
    <scope>NUCLEOTIDE SEQUENCE [LARGE SCALE GENOMIC DNA]</scope>
    <source>
        <strain evidence="15 16">CBS 109695</strain>
    </source>
</reference>
<dbReference type="GO" id="GO:1904423">
    <property type="term" value="C:dehydrodolichyl diphosphate synthase complex"/>
    <property type="evidence" value="ECO:0007669"/>
    <property type="project" value="InterPro"/>
</dbReference>
<keyword evidence="8" id="KW-0256">Endoplasmic reticulum</keyword>
<dbReference type="InterPro" id="IPR036424">
    <property type="entry name" value="UPP_synth-like_sf"/>
</dbReference>
<dbReference type="GO" id="GO:0005789">
    <property type="term" value="C:endoplasmic reticulum membrane"/>
    <property type="evidence" value="ECO:0007669"/>
    <property type="project" value="UniProtKB-SubCell"/>
</dbReference>
<keyword evidence="10" id="KW-1133">Transmembrane helix</keyword>
<evidence type="ECO:0000256" key="13">
    <source>
        <dbReference type="SAM" id="MobiDB-lite"/>
    </source>
</evidence>
<keyword evidence="11" id="KW-0472">Membrane</keyword>
<feature type="region of interest" description="Disordered" evidence="13">
    <location>
        <begin position="160"/>
        <end position="180"/>
    </location>
</feature>
<dbReference type="PANTHER" id="PTHR21528">
    <property type="entry name" value="DEHYDRODOLICHYL DIPHOSPHATE SYNTHASE COMPLEX SUBUNIT NUS1"/>
    <property type="match status" value="1"/>
</dbReference>
<evidence type="ECO:0000313" key="15">
    <source>
        <dbReference type="EMBL" id="KZP10567.1"/>
    </source>
</evidence>
<keyword evidence="16" id="KW-1185">Reference proteome</keyword>
<dbReference type="Gene3D" id="3.40.1180.10">
    <property type="entry name" value="Decaprenyl diphosphate synthase-like"/>
    <property type="match status" value="1"/>
</dbReference>
<evidence type="ECO:0000256" key="11">
    <source>
        <dbReference type="ARBA" id="ARBA00023136"/>
    </source>
</evidence>
<dbReference type="SUPFAM" id="SSF64005">
    <property type="entry name" value="Undecaprenyl diphosphate synthase"/>
    <property type="match status" value="2"/>
</dbReference>
<evidence type="ECO:0000256" key="6">
    <source>
        <dbReference type="ARBA" id="ARBA00022679"/>
    </source>
</evidence>
<evidence type="ECO:0000256" key="9">
    <source>
        <dbReference type="ARBA" id="ARBA00022842"/>
    </source>
</evidence>
<evidence type="ECO:0000256" key="4">
    <source>
        <dbReference type="ARBA" id="ARBA00005432"/>
    </source>
</evidence>
<gene>
    <name evidence="15" type="ORF">FIBSPDRAFT_838462</name>
</gene>
<evidence type="ECO:0000256" key="2">
    <source>
        <dbReference type="ARBA" id="ARBA00004586"/>
    </source>
</evidence>
<name>A0A165ZGS6_9AGAM</name>
<proteinExistence type="inferred from homology"/>
<feature type="chain" id="PRO_5007870008" description="ditrans,polycis-polyprenyl diphosphate synthase [(2E,6E)-farnesyldiphosphate specific]" evidence="14">
    <location>
        <begin position="20"/>
        <end position="312"/>
    </location>
</feature>
<dbReference type="EMBL" id="KV417678">
    <property type="protein sequence ID" value="KZP10567.1"/>
    <property type="molecule type" value="Genomic_DNA"/>
</dbReference>
<evidence type="ECO:0000256" key="8">
    <source>
        <dbReference type="ARBA" id="ARBA00022824"/>
    </source>
</evidence>
<dbReference type="UniPathway" id="UPA00378"/>
<evidence type="ECO:0000256" key="10">
    <source>
        <dbReference type="ARBA" id="ARBA00022989"/>
    </source>
</evidence>
<evidence type="ECO:0000256" key="14">
    <source>
        <dbReference type="SAM" id="SignalP"/>
    </source>
</evidence>
<dbReference type="InterPro" id="IPR038887">
    <property type="entry name" value="Nus1/NgBR"/>
</dbReference>
<keyword evidence="9" id="KW-0460">Magnesium</keyword>
<comment type="subcellular location">
    <subcellularLocation>
        <location evidence="2">Endoplasmic reticulum membrane</location>
    </subcellularLocation>
</comment>
<dbReference type="EC" id="2.5.1.87" evidence="5"/>
<keyword evidence="14" id="KW-0732">Signal</keyword>
<evidence type="ECO:0000256" key="5">
    <source>
        <dbReference type="ARBA" id="ARBA00012596"/>
    </source>
</evidence>
<sequence>MLASLCLHIFHCLYSLATAFSHFWSQLYRREPHPLNATRTKIPSHLAIVLVANECIDLEALEASVVETVARAASWCRAAGIKELTVYDAEGIALQSSQQIRECLLLDQPHCDDDTDSEVEYPLTPPLSETSGSRPISPAFDAQLGLVTLQVSELRAPKPNKTRHNVVKRRRNKDPKTQPIPLTLNLVSREASKPTIASITRSYARNAIPSKSHASSPRTPFEISSEDLGMVLEGRSGLAPPTLMIVHHMFPPSIRGAPLELHGYPPWQLQLTEIYSSQPAYWASPSKPALVSEDDFRAALDEFSGAEMRLGK</sequence>
<dbReference type="Proteomes" id="UP000076532">
    <property type="component" value="Unassembled WGS sequence"/>
</dbReference>
<evidence type="ECO:0000313" key="16">
    <source>
        <dbReference type="Proteomes" id="UP000076532"/>
    </source>
</evidence>
<evidence type="ECO:0000256" key="7">
    <source>
        <dbReference type="ARBA" id="ARBA00022692"/>
    </source>
</evidence>
<dbReference type="PANTHER" id="PTHR21528:SF0">
    <property type="entry name" value="DEHYDRODOLICHYL DIPHOSPHATE SYNTHASE COMPLEX SUBUNIT NUS1"/>
    <property type="match status" value="1"/>
</dbReference>
<comment type="catalytic activity">
    <reaction evidence="12">
        <text>n isopentenyl diphosphate + (2E,6E)-farnesyl diphosphate = a di-trans,poly-cis-polyprenyl diphosphate + n diphosphate</text>
        <dbReference type="Rhea" id="RHEA:53008"/>
        <dbReference type="Rhea" id="RHEA-COMP:19494"/>
        <dbReference type="ChEBI" id="CHEBI:33019"/>
        <dbReference type="ChEBI" id="CHEBI:128769"/>
        <dbReference type="ChEBI" id="CHEBI:136960"/>
        <dbReference type="ChEBI" id="CHEBI:175763"/>
        <dbReference type="EC" id="2.5.1.87"/>
    </reaction>
</comment>
<evidence type="ECO:0000256" key="1">
    <source>
        <dbReference type="ARBA" id="ARBA00001946"/>
    </source>
</evidence>
<dbReference type="AlphaFoldDB" id="A0A165ZGS6"/>